<comment type="similarity">
    <text evidence="3 10">Belongs to the PTPA-type PPIase family.</text>
</comment>
<reference evidence="12" key="1">
    <citation type="submission" date="2017-11" db="EMBL/GenBank/DDBJ databases">
        <title>The sensing device of the deep-sea amphipod.</title>
        <authorList>
            <person name="Kobayashi H."/>
            <person name="Nagahama T."/>
            <person name="Arai W."/>
            <person name="Sasagawa Y."/>
            <person name="Umeda M."/>
            <person name="Hayashi T."/>
            <person name="Nikaido I."/>
            <person name="Watanabe H."/>
            <person name="Oguri K."/>
            <person name="Kitazato H."/>
            <person name="Fujioka K."/>
            <person name="Kido Y."/>
            <person name="Takami H."/>
        </authorList>
    </citation>
    <scope>NUCLEOTIDE SEQUENCE</scope>
    <source>
        <tissue evidence="12">Whole body</tissue>
    </source>
</reference>
<evidence type="ECO:0000256" key="2">
    <source>
        <dbReference type="ARBA" id="ARBA00004496"/>
    </source>
</evidence>
<evidence type="ECO:0000313" key="12">
    <source>
        <dbReference type="EMBL" id="LAC26116.1"/>
    </source>
</evidence>
<feature type="region of interest" description="Disordered" evidence="11">
    <location>
        <begin position="208"/>
        <end position="233"/>
    </location>
</feature>
<dbReference type="PANTHER" id="PTHR10012:SF0">
    <property type="entry name" value="SERINE_THREONINE-PROTEIN PHOSPHATASE 2A ACTIVATOR"/>
    <property type="match status" value="1"/>
</dbReference>
<evidence type="ECO:0000256" key="5">
    <source>
        <dbReference type="ARBA" id="ARBA00022490"/>
    </source>
</evidence>
<evidence type="ECO:0000256" key="4">
    <source>
        <dbReference type="ARBA" id="ARBA00013194"/>
    </source>
</evidence>
<evidence type="ECO:0000256" key="7">
    <source>
        <dbReference type="ARBA" id="ARBA00023235"/>
    </source>
</evidence>
<evidence type="ECO:0000256" key="10">
    <source>
        <dbReference type="RuleBase" id="RU361210"/>
    </source>
</evidence>
<name>A0A6A7G5D3_9CRUS</name>
<evidence type="ECO:0000256" key="6">
    <source>
        <dbReference type="ARBA" id="ARBA00023110"/>
    </source>
</evidence>
<comment type="catalytic activity">
    <reaction evidence="1 10">
        <text>[protein]-peptidylproline (omega=180) = [protein]-peptidylproline (omega=0)</text>
        <dbReference type="Rhea" id="RHEA:16237"/>
        <dbReference type="Rhea" id="RHEA-COMP:10747"/>
        <dbReference type="Rhea" id="RHEA-COMP:10748"/>
        <dbReference type="ChEBI" id="CHEBI:83833"/>
        <dbReference type="ChEBI" id="CHEBI:83834"/>
        <dbReference type="EC" id="5.2.1.8"/>
    </reaction>
</comment>
<dbReference type="GO" id="GO:0003755">
    <property type="term" value="F:peptidyl-prolyl cis-trans isomerase activity"/>
    <property type="evidence" value="ECO:0007669"/>
    <property type="project" value="UniProtKB-KW"/>
</dbReference>
<evidence type="ECO:0000256" key="11">
    <source>
        <dbReference type="SAM" id="MobiDB-lite"/>
    </source>
</evidence>
<accession>A0A6A7G5D3</accession>
<keyword evidence="6 10" id="KW-0697">Rotamase</keyword>
<dbReference type="EC" id="5.2.1.8" evidence="4 10"/>
<dbReference type="FunFam" id="1.20.120.1150:FF:000002">
    <property type="entry name" value="Serine/threonine-protein phosphatase 2A activator"/>
    <property type="match status" value="1"/>
</dbReference>
<evidence type="ECO:0000256" key="1">
    <source>
        <dbReference type="ARBA" id="ARBA00000971"/>
    </source>
</evidence>
<dbReference type="GO" id="GO:0007052">
    <property type="term" value="P:mitotic spindle organization"/>
    <property type="evidence" value="ECO:0007669"/>
    <property type="project" value="TreeGrafter"/>
</dbReference>
<dbReference type="InterPro" id="IPR004327">
    <property type="entry name" value="Phstyr_phstse_ac"/>
</dbReference>
<sequence>MKRILSDELIARNASSEITPYLLASFGDLQRIDYGTGHELGFIFFLCSLREIGVFTKEDGTALVFKVFVRYLKLMRAVQSTYLLEPAGSRGVWGLDDYQFLPFIFGSSQLIGHPHIKPRSVTEQDILDTFSEEYMYLACVRFIMKLKTGHFGEHSPILYDISGVAFWKKVNSGLIKMYHDDVFQKFPVAQHFLFGSIMSFDERRQLPAHDQRQSNLSQSSGSRKTVNVKSDDS</sequence>
<keyword evidence="5 10" id="KW-0963">Cytoplasm</keyword>
<proteinExistence type="evidence at transcript level"/>
<dbReference type="GO" id="GO:0008160">
    <property type="term" value="F:protein tyrosine phosphatase activator activity"/>
    <property type="evidence" value="ECO:0007669"/>
    <property type="project" value="TreeGrafter"/>
</dbReference>
<comment type="subcellular location">
    <subcellularLocation>
        <location evidence="2 10">Cytoplasm</location>
    </subcellularLocation>
</comment>
<keyword evidence="7 10" id="KW-0413">Isomerase</keyword>
<dbReference type="GO" id="GO:0005634">
    <property type="term" value="C:nucleus"/>
    <property type="evidence" value="ECO:0007669"/>
    <property type="project" value="TreeGrafter"/>
</dbReference>
<feature type="compositionally biased region" description="Polar residues" evidence="11">
    <location>
        <begin position="213"/>
        <end position="233"/>
    </location>
</feature>
<dbReference type="InterPro" id="IPR043170">
    <property type="entry name" value="PTPA_C_lid"/>
</dbReference>
<dbReference type="GO" id="GO:0005737">
    <property type="term" value="C:cytoplasm"/>
    <property type="evidence" value="ECO:0007669"/>
    <property type="project" value="UniProtKB-SubCell"/>
</dbReference>
<dbReference type="Pfam" id="PF03095">
    <property type="entry name" value="PTPA"/>
    <property type="match status" value="1"/>
</dbReference>
<dbReference type="GO" id="GO:0000159">
    <property type="term" value="C:protein phosphatase type 2A complex"/>
    <property type="evidence" value="ECO:0007669"/>
    <property type="project" value="TreeGrafter"/>
</dbReference>
<dbReference type="Gene3D" id="1.20.120.1150">
    <property type="match status" value="1"/>
</dbReference>
<dbReference type="AlphaFoldDB" id="A0A6A7G5D3"/>
<evidence type="ECO:0000256" key="9">
    <source>
        <dbReference type="ARBA" id="ARBA00044820"/>
    </source>
</evidence>
<dbReference type="SUPFAM" id="SSF140984">
    <property type="entry name" value="PTPA-like"/>
    <property type="match status" value="1"/>
</dbReference>
<comment type="function">
    <text evidence="10">PPIases accelerate the folding of proteins. It catalyzes the cis-trans isomerization of proline imidic peptide bonds in oligopeptides.</text>
</comment>
<dbReference type="EMBL" id="IACT01006994">
    <property type="protein sequence ID" value="LAC26116.1"/>
    <property type="molecule type" value="mRNA"/>
</dbReference>
<dbReference type="PANTHER" id="PTHR10012">
    <property type="entry name" value="SERINE/THREONINE-PROTEIN PHOSPHATASE 2A REGULATORY SUBUNIT B"/>
    <property type="match status" value="1"/>
</dbReference>
<protein>
    <recommendedName>
        <fullName evidence="8 10">Serine/threonine-protein phosphatase 2A activator</fullName>
        <ecNumber evidence="4 10">5.2.1.8</ecNumber>
    </recommendedName>
    <alternativeName>
        <fullName evidence="9 10">Phosphotyrosyl phosphatase activator</fullName>
    </alternativeName>
</protein>
<evidence type="ECO:0000256" key="8">
    <source>
        <dbReference type="ARBA" id="ARBA00044786"/>
    </source>
</evidence>
<dbReference type="CDD" id="cd04087">
    <property type="entry name" value="PTPA"/>
    <property type="match status" value="1"/>
</dbReference>
<evidence type="ECO:0000256" key="3">
    <source>
        <dbReference type="ARBA" id="ARBA00011019"/>
    </source>
</evidence>
<dbReference type="InterPro" id="IPR037218">
    <property type="entry name" value="PTPA_sf"/>
</dbReference>
<organism evidence="12">
    <name type="scientific">Hirondellea gigas</name>
    <dbReference type="NCBI Taxonomy" id="1518452"/>
    <lineage>
        <taxon>Eukaryota</taxon>
        <taxon>Metazoa</taxon>
        <taxon>Ecdysozoa</taxon>
        <taxon>Arthropoda</taxon>
        <taxon>Crustacea</taxon>
        <taxon>Multicrustacea</taxon>
        <taxon>Malacostraca</taxon>
        <taxon>Eumalacostraca</taxon>
        <taxon>Peracarida</taxon>
        <taxon>Amphipoda</taxon>
        <taxon>Amphilochidea</taxon>
        <taxon>Lysianassida</taxon>
        <taxon>Lysianassidira</taxon>
        <taxon>Lysianassoidea</taxon>
        <taxon>Lysianassidae</taxon>
        <taxon>Hirondellea</taxon>
    </lineage>
</organism>
<dbReference type="PIRSF" id="PIRSF016325">
    <property type="entry name" value="Phstyr_phstse_ac"/>
    <property type="match status" value="1"/>
</dbReference>